<comment type="caution">
    <text evidence="2">The sequence shown here is derived from an EMBL/GenBank/DDBJ whole genome shotgun (WGS) entry which is preliminary data.</text>
</comment>
<dbReference type="InterPro" id="IPR008136">
    <property type="entry name" value="CinA_C"/>
</dbReference>
<dbReference type="AlphaFoldDB" id="A0A4Z0WDR9"/>
<evidence type="ECO:0000313" key="3">
    <source>
        <dbReference type="Proteomes" id="UP000297475"/>
    </source>
</evidence>
<proteinExistence type="predicted"/>
<name>A0A4Z0WDR9_9GAMM</name>
<reference evidence="2 3" key="1">
    <citation type="submission" date="2019-04" db="EMBL/GenBank/DDBJ databases">
        <title>Natronospirillum operosus gen. nov., sp. nov., a haloalkaliphilic satellite isolated from decaying biomass of laboratory culture of cyanobacterium Geitlerinema sp. and proposal of Natronospirillaceae fam. nov. and Saccharospirillaceae fam. nov.</title>
        <authorList>
            <person name="Kevbrin V."/>
            <person name="Boltyanskaya Y."/>
            <person name="Koziaeva V."/>
            <person name="Grouzdev D.S."/>
            <person name="Park M."/>
            <person name="Cho J."/>
        </authorList>
    </citation>
    <scope>NUCLEOTIDE SEQUENCE [LARGE SCALE GENOMIC DNA]</scope>
    <source>
        <strain evidence="2 3">G-116</strain>
    </source>
</reference>
<dbReference type="EMBL" id="SRMF01000001">
    <property type="protein sequence ID" value="TGG95150.1"/>
    <property type="molecule type" value="Genomic_DNA"/>
</dbReference>
<accession>A0A4Z0WDR9</accession>
<gene>
    <name evidence="2" type="ORF">E4656_01605</name>
</gene>
<dbReference type="Pfam" id="PF02464">
    <property type="entry name" value="CinA"/>
    <property type="match status" value="1"/>
</dbReference>
<feature type="domain" description="CinA C-terminal" evidence="1">
    <location>
        <begin position="13"/>
        <end position="160"/>
    </location>
</feature>
<dbReference type="RefSeq" id="WP_135480584.1">
    <property type="nucleotide sequence ID" value="NZ_SRMF01000001.1"/>
</dbReference>
<dbReference type="OrthoDB" id="9801454at2"/>
<organism evidence="2 3">
    <name type="scientific">Natronospirillum operosum</name>
    <dbReference type="NCBI Taxonomy" id="2759953"/>
    <lineage>
        <taxon>Bacteria</taxon>
        <taxon>Pseudomonadati</taxon>
        <taxon>Pseudomonadota</taxon>
        <taxon>Gammaproteobacteria</taxon>
        <taxon>Oceanospirillales</taxon>
        <taxon>Natronospirillaceae</taxon>
        <taxon>Natronospirillum</taxon>
    </lineage>
</organism>
<protein>
    <submittedName>
        <fullName evidence="2">CinA family protein</fullName>
    </submittedName>
</protein>
<keyword evidence="3" id="KW-1185">Reference proteome</keyword>
<dbReference type="Gene3D" id="3.90.950.20">
    <property type="entry name" value="CinA-like"/>
    <property type="match status" value="1"/>
</dbReference>
<evidence type="ECO:0000313" key="2">
    <source>
        <dbReference type="EMBL" id="TGG95150.1"/>
    </source>
</evidence>
<evidence type="ECO:0000259" key="1">
    <source>
        <dbReference type="Pfam" id="PF02464"/>
    </source>
</evidence>
<dbReference type="SUPFAM" id="SSF142433">
    <property type="entry name" value="CinA-like"/>
    <property type="match status" value="1"/>
</dbReference>
<sequence>MNKPFDDPGLQARAEALAERLQAQNLTMATAESCTGGWIGKVCTDLPGSSRWYTGGIVSYSNAAKVRLLRVSEMLLVEQGAVSQLVAEAMAQGAREALGSHLAVAVTGVAGPDGGSAEKPVGTVWLAWADQQQVRSQRVLLAGDRETIRRQTVALALEGMLPE</sequence>
<dbReference type="InterPro" id="IPR036653">
    <property type="entry name" value="CinA-like_C"/>
</dbReference>
<dbReference type="Proteomes" id="UP000297475">
    <property type="component" value="Unassembled WGS sequence"/>
</dbReference>